<dbReference type="AlphaFoldDB" id="A0AA86Q028"/>
<dbReference type="InterPro" id="IPR023407">
    <property type="entry name" value="Ribosomal_eS27_Zn-bd_dom_sf"/>
</dbReference>
<dbReference type="Gene3D" id="2.20.25.100">
    <property type="entry name" value="Zn-binding ribosomal proteins"/>
    <property type="match status" value="1"/>
</dbReference>
<evidence type="ECO:0000313" key="10">
    <source>
        <dbReference type="Proteomes" id="UP001642409"/>
    </source>
</evidence>
<name>A0AA86Q028_9EUKA</name>
<dbReference type="GO" id="GO:0006412">
    <property type="term" value="P:translation"/>
    <property type="evidence" value="ECO:0007669"/>
    <property type="project" value="InterPro"/>
</dbReference>
<evidence type="ECO:0000313" key="7">
    <source>
        <dbReference type="EMBL" id="CAI9947088.1"/>
    </source>
</evidence>
<proteinExistence type="inferred from homology"/>
<organism evidence="7">
    <name type="scientific">Hexamita inflata</name>
    <dbReference type="NCBI Taxonomy" id="28002"/>
    <lineage>
        <taxon>Eukaryota</taxon>
        <taxon>Metamonada</taxon>
        <taxon>Diplomonadida</taxon>
        <taxon>Hexamitidae</taxon>
        <taxon>Hexamitinae</taxon>
        <taxon>Hexamita</taxon>
    </lineage>
</organism>
<keyword evidence="3" id="KW-0862">Zinc</keyword>
<dbReference type="Pfam" id="PF01667">
    <property type="entry name" value="Ribosomal_S27e"/>
    <property type="match status" value="1"/>
</dbReference>
<dbReference type="EMBL" id="CAXDID020000159">
    <property type="protein sequence ID" value="CAL6044149.1"/>
    <property type="molecule type" value="Genomic_DNA"/>
</dbReference>
<comment type="caution">
    <text evidence="7">The sequence shown here is derived from an EMBL/GenBank/DDBJ whole genome shotgun (WGS) entry which is preliminary data.</text>
</comment>
<dbReference type="GO" id="GO:0003735">
    <property type="term" value="F:structural constituent of ribosome"/>
    <property type="evidence" value="ECO:0007669"/>
    <property type="project" value="InterPro"/>
</dbReference>
<dbReference type="EMBL" id="CATOUU010000295">
    <property type="protein sequence ID" value="CAI9923831.1"/>
    <property type="molecule type" value="Genomic_DNA"/>
</dbReference>
<reference evidence="7" key="1">
    <citation type="submission" date="2023-06" db="EMBL/GenBank/DDBJ databases">
        <authorList>
            <person name="Kurt Z."/>
        </authorList>
    </citation>
    <scope>NUCLEOTIDE SEQUENCE</scope>
</reference>
<keyword evidence="5" id="KW-0687">Ribonucleoprotein</keyword>
<sequence>MQVDLLYPDPAREAELNKFKRLIQCPNAKMIAVQCACGEITNTYSHATNVVKCNKCNKDLLVPSSGKAQKTKNASKIRELAE</sequence>
<dbReference type="GO" id="GO:0005840">
    <property type="term" value="C:ribosome"/>
    <property type="evidence" value="ECO:0007669"/>
    <property type="project" value="UniProtKB-KW"/>
</dbReference>
<keyword evidence="10" id="KW-1185">Reference proteome</keyword>
<evidence type="ECO:0000313" key="6">
    <source>
        <dbReference type="EMBL" id="CAI9923831.1"/>
    </source>
</evidence>
<gene>
    <name evidence="6" type="ORF">HINF_LOCUS11476</name>
    <name evidence="7" type="ORF">HINF_LOCUS34733</name>
    <name evidence="8" type="ORF">HINF_LOCUS40420</name>
    <name evidence="9" type="ORF">HINF_LOCUS43778</name>
</gene>
<evidence type="ECO:0000313" key="9">
    <source>
        <dbReference type="EMBL" id="CAL6050205.1"/>
    </source>
</evidence>
<dbReference type="SUPFAM" id="SSF57829">
    <property type="entry name" value="Zn-binding ribosomal proteins"/>
    <property type="match status" value="1"/>
</dbReference>
<dbReference type="InterPro" id="IPR011332">
    <property type="entry name" value="Ribosomal_zn-bd"/>
</dbReference>
<evidence type="ECO:0000313" key="8">
    <source>
        <dbReference type="EMBL" id="CAL6044149.1"/>
    </source>
</evidence>
<dbReference type="Proteomes" id="UP001642409">
    <property type="component" value="Unassembled WGS sequence"/>
</dbReference>
<dbReference type="EMBL" id="CATOUU010000772">
    <property type="protein sequence ID" value="CAI9947088.1"/>
    <property type="molecule type" value="Genomic_DNA"/>
</dbReference>
<comment type="cofactor">
    <cofactor evidence="1">
        <name>Zn(2+)</name>
        <dbReference type="ChEBI" id="CHEBI:29105"/>
    </cofactor>
</comment>
<comment type="similarity">
    <text evidence="2">Belongs to the eukaryotic ribosomal protein eS27 family.</text>
</comment>
<dbReference type="PANTHER" id="PTHR11594">
    <property type="entry name" value="40S RIBOSOMAL PROTEIN S27"/>
    <property type="match status" value="1"/>
</dbReference>
<dbReference type="EMBL" id="CAXDID020000183">
    <property type="protein sequence ID" value="CAL6050205.1"/>
    <property type="molecule type" value="Genomic_DNA"/>
</dbReference>
<dbReference type="InterPro" id="IPR000592">
    <property type="entry name" value="Ribosomal_eS27"/>
</dbReference>
<evidence type="ECO:0000256" key="5">
    <source>
        <dbReference type="ARBA" id="ARBA00023274"/>
    </source>
</evidence>
<protein>
    <submittedName>
        <fullName evidence="7">Ribosomal protein S27</fullName>
    </submittedName>
    <submittedName>
        <fullName evidence="8">Ribosomal_protein S27</fullName>
    </submittedName>
</protein>
<dbReference type="GO" id="GO:1990904">
    <property type="term" value="C:ribonucleoprotein complex"/>
    <property type="evidence" value="ECO:0007669"/>
    <property type="project" value="UniProtKB-KW"/>
</dbReference>
<keyword evidence="4 7" id="KW-0689">Ribosomal protein</keyword>
<evidence type="ECO:0000256" key="1">
    <source>
        <dbReference type="ARBA" id="ARBA00001947"/>
    </source>
</evidence>
<evidence type="ECO:0000256" key="4">
    <source>
        <dbReference type="ARBA" id="ARBA00022980"/>
    </source>
</evidence>
<evidence type="ECO:0000256" key="3">
    <source>
        <dbReference type="ARBA" id="ARBA00022833"/>
    </source>
</evidence>
<reference evidence="8 10" key="2">
    <citation type="submission" date="2024-07" db="EMBL/GenBank/DDBJ databases">
        <authorList>
            <person name="Akdeniz Z."/>
        </authorList>
    </citation>
    <scope>NUCLEOTIDE SEQUENCE [LARGE SCALE GENOMIC DNA]</scope>
</reference>
<evidence type="ECO:0000256" key="2">
    <source>
        <dbReference type="ARBA" id="ARBA00010919"/>
    </source>
</evidence>
<accession>A0AA86Q028</accession>